<protein>
    <submittedName>
        <fullName evidence="2">1,4-dihydroxy-2-naphthoate octaprenyltransferase</fullName>
    </submittedName>
</protein>
<dbReference type="Proteomes" id="UP000295129">
    <property type="component" value="Unassembled WGS sequence"/>
</dbReference>
<evidence type="ECO:0000256" key="1">
    <source>
        <dbReference type="SAM" id="Phobius"/>
    </source>
</evidence>
<organism evidence="2 3">
    <name type="scientific">Azoarcus indigens</name>
    <dbReference type="NCBI Taxonomy" id="29545"/>
    <lineage>
        <taxon>Bacteria</taxon>
        <taxon>Pseudomonadati</taxon>
        <taxon>Pseudomonadota</taxon>
        <taxon>Betaproteobacteria</taxon>
        <taxon>Rhodocyclales</taxon>
        <taxon>Zoogloeaceae</taxon>
        <taxon>Azoarcus</taxon>
    </lineage>
</organism>
<feature type="transmembrane region" description="Helical" evidence="1">
    <location>
        <begin position="269"/>
        <end position="290"/>
    </location>
</feature>
<dbReference type="EMBL" id="SNVV01000014">
    <property type="protein sequence ID" value="TDN48641.1"/>
    <property type="molecule type" value="Genomic_DNA"/>
</dbReference>
<evidence type="ECO:0000313" key="3">
    <source>
        <dbReference type="Proteomes" id="UP000295129"/>
    </source>
</evidence>
<gene>
    <name evidence="2" type="ORF">C7389_11428</name>
</gene>
<feature type="transmembrane region" description="Helical" evidence="1">
    <location>
        <begin position="26"/>
        <end position="44"/>
    </location>
</feature>
<comment type="caution">
    <text evidence="2">The sequence shown here is derived from an EMBL/GenBank/DDBJ whole genome shotgun (WGS) entry which is preliminary data.</text>
</comment>
<keyword evidence="2" id="KW-0808">Transferase</keyword>
<keyword evidence="1" id="KW-1133">Transmembrane helix</keyword>
<dbReference type="OrthoDB" id="9767568at2"/>
<name>A0A4R6DU01_9RHOO</name>
<evidence type="ECO:0000313" key="2">
    <source>
        <dbReference type="EMBL" id="TDN48641.1"/>
    </source>
</evidence>
<dbReference type="GO" id="GO:0016740">
    <property type="term" value="F:transferase activity"/>
    <property type="evidence" value="ECO:0007669"/>
    <property type="project" value="UniProtKB-KW"/>
</dbReference>
<keyword evidence="3" id="KW-1185">Reference proteome</keyword>
<keyword evidence="1" id="KW-0472">Membrane</keyword>
<keyword evidence="1" id="KW-0812">Transmembrane</keyword>
<reference evidence="2 3" key="1">
    <citation type="submission" date="2019-03" db="EMBL/GenBank/DDBJ databases">
        <title>Genomic Encyclopedia of Type Strains, Phase IV (KMG-IV): sequencing the most valuable type-strain genomes for metagenomic binning, comparative biology and taxonomic classification.</title>
        <authorList>
            <person name="Goeker M."/>
        </authorList>
    </citation>
    <scope>NUCLEOTIDE SEQUENCE [LARGE SCALE GENOMIC DNA]</scope>
    <source>
        <strain evidence="2 3">DSM 12121</strain>
    </source>
</reference>
<feature type="transmembrane region" description="Helical" evidence="1">
    <location>
        <begin position="50"/>
        <end position="69"/>
    </location>
</feature>
<feature type="transmembrane region" description="Helical" evidence="1">
    <location>
        <begin position="90"/>
        <end position="108"/>
    </location>
</feature>
<sequence>MSSAPLPDDTPPAQDGPPTFTLPLRLSSSLLACLVGFASALGSLHRLDPVVAALTALAVLLGHFGLSGLDPAGNDARSGNQDTPSISRRSPLGIYAPLTLAFLAALGLSLRTGSWLPVLAAASALSLGAWRAASSLLRGRGEALAAICWLLIAFTADALQRGAFSPLAAAAGLSYALLASNQHLIAAFASHARDDQGGQRTLVTMLGTATAKWVYLLIALFAYGWLVALVARYQLPQHAATAALTLVFSFAAGRELLEHADDAAHLGPAIRRTILAAHLHGLILAATLAFGRWPA</sequence>
<proteinExistence type="predicted"/>
<accession>A0A4R6DU01</accession>
<feature type="transmembrane region" description="Helical" evidence="1">
    <location>
        <begin position="213"/>
        <end position="233"/>
    </location>
</feature>
<dbReference type="AlphaFoldDB" id="A0A4R6DU01"/>
<dbReference type="RefSeq" id="WP_133593213.1">
    <property type="nucleotide sequence ID" value="NZ_SNVV01000014.1"/>
</dbReference>